<dbReference type="GO" id="GO:0005789">
    <property type="term" value="C:endoplasmic reticulum membrane"/>
    <property type="evidence" value="ECO:0007669"/>
    <property type="project" value="UniProtKB-SubCell"/>
</dbReference>
<keyword evidence="7 14" id="KW-0276">Fatty acid metabolism</keyword>
<comment type="catalytic activity">
    <reaction evidence="13 14">
        <text>a very-long-chain (3R)-3-hydroxyacyl-CoA = a very-long-chain (2E)-enoyl-CoA + H2O</text>
        <dbReference type="Rhea" id="RHEA:45812"/>
        <dbReference type="ChEBI" id="CHEBI:15377"/>
        <dbReference type="ChEBI" id="CHEBI:83728"/>
        <dbReference type="ChEBI" id="CHEBI:85440"/>
        <dbReference type="EC" id="4.2.1.134"/>
    </reaction>
</comment>
<keyword evidence="8 14" id="KW-1133">Transmembrane helix</keyword>
<keyword evidence="16" id="KW-1185">Reference proteome</keyword>
<organism evidence="15 16">
    <name type="scientific">Tubulinosema ratisbonensis</name>
    <dbReference type="NCBI Taxonomy" id="291195"/>
    <lineage>
        <taxon>Eukaryota</taxon>
        <taxon>Fungi</taxon>
        <taxon>Fungi incertae sedis</taxon>
        <taxon>Microsporidia</taxon>
        <taxon>Tubulinosematoidea</taxon>
        <taxon>Tubulinosematidae</taxon>
        <taxon>Tubulinosema</taxon>
    </lineage>
</organism>
<evidence type="ECO:0000313" key="15">
    <source>
        <dbReference type="EMBL" id="RVD90954.1"/>
    </source>
</evidence>
<gene>
    <name evidence="15" type="ORF">TUBRATIS_26160</name>
</gene>
<evidence type="ECO:0000256" key="6">
    <source>
        <dbReference type="ARBA" id="ARBA00022692"/>
    </source>
</evidence>
<feature type="transmembrane region" description="Helical" evidence="14">
    <location>
        <begin position="121"/>
        <end position="143"/>
    </location>
</feature>
<comment type="similarity">
    <text evidence="3 14">Belongs to the very long-chain fatty acids dehydratase HACD family.</text>
</comment>
<proteinExistence type="inferred from homology"/>
<evidence type="ECO:0000256" key="4">
    <source>
        <dbReference type="ARBA" id="ARBA00013122"/>
    </source>
</evidence>
<dbReference type="UniPathway" id="UPA00094"/>
<keyword evidence="5 14" id="KW-0444">Lipid biosynthesis</keyword>
<dbReference type="GO" id="GO:0030497">
    <property type="term" value="P:fatty acid elongation"/>
    <property type="evidence" value="ECO:0007669"/>
    <property type="project" value="TreeGrafter"/>
</dbReference>
<evidence type="ECO:0000256" key="8">
    <source>
        <dbReference type="ARBA" id="ARBA00022989"/>
    </source>
</evidence>
<dbReference type="Proteomes" id="UP000282876">
    <property type="component" value="Unassembled WGS sequence"/>
</dbReference>
<evidence type="ECO:0000256" key="2">
    <source>
        <dbReference type="ARBA" id="ARBA00005194"/>
    </source>
</evidence>
<evidence type="ECO:0000256" key="14">
    <source>
        <dbReference type="RuleBase" id="RU363109"/>
    </source>
</evidence>
<reference evidence="15 16" key="1">
    <citation type="submission" date="2018-10" db="EMBL/GenBank/DDBJ databases">
        <title>Draft genome sequence of the microsporidian Tubulinosema ratisbonensis.</title>
        <authorList>
            <person name="Polonais V."/>
            <person name="Peyretaillade E."/>
            <person name="Niehus S."/>
            <person name="Wawrzyniak I."/>
            <person name="Franchet A."/>
            <person name="Gaspin C."/>
            <person name="Reichstadt M."/>
            <person name="Belser C."/>
            <person name="Labadie K."/>
            <person name="Delbac F."/>
            <person name="Ferrandon D."/>
        </authorList>
    </citation>
    <scope>NUCLEOTIDE SEQUENCE [LARGE SCALE GENOMIC DNA]</scope>
    <source>
        <strain evidence="15 16">Franzen</strain>
    </source>
</reference>
<evidence type="ECO:0000313" key="16">
    <source>
        <dbReference type="Proteomes" id="UP000282876"/>
    </source>
</evidence>
<comment type="function">
    <text evidence="14">Catalyzes the third of the four reactions of the long-chain fatty acids elongation cycle. This endoplasmic reticulum-bound enzymatic process, allows the addition of two carbons to the chain of long- and very long-chain fatty acids/VLCFAs per cycle. This enzyme catalyzes the dehydration of the 3-hydroxyacyl-CoA intermediate into trans-2,3-enoyl-CoA, within each cycle of fatty acid elongation. Thereby, it participates to the production of VLCFAs of different chain lengths that are involved in multiple biological processes as precursors of membrane lipids and lipid mediators.</text>
</comment>
<evidence type="ECO:0000256" key="7">
    <source>
        <dbReference type="ARBA" id="ARBA00022832"/>
    </source>
</evidence>
<evidence type="ECO:0000256" key="13">
    <source>
        <dbReference type="ARBA" id="ARBA00036671"/>
    </source>
</evidence>
<dbReference type="Pfam" id="PF04387">
    <property type="entry name" value="PTPLA"/>
    <property type="match status" value="1"/>
</dbReference>
<dbReference type="AlphaFoldDB" id="A0A437AII9"/>
<comment type="subcellular location">
    <subcellularLocation>
        <location evidence="14">Endoplasmic reticulum membrane</location>
        <topology evidence="14">Multi-pass membrane protein</topology>
    </subcellularLocation>
    <subcellularLocation>
        <location evidence="1">Membrane</location>
        <topology evidence="1">Multi-pass membrane protein</topology>
    </subcellularLocation>
</comment>
<dbReference type="OrthoDB" id="46988at2759"/>
<keyword evidence="14" id="KW-0256">Endoplasmic reticulum</keyword>
<dbReference type="InterPro" id="IPR007482">
    <property type="entry name" value="Tyr_Pase-like_PTPLA"/>
</dbReference>
<dbReference type="STRING" id="291195.A0A437AII9"/>
<accession>A0A437AII9</accession>
<comment type="pathway">
    <text evidence="2 14">Lipid metabolism; fatty acid biosynthesis.</text>
</comment>
<dbReference type="VEuPathDB" id="MicrosporidiaDB:TUBRATIS_26160"/>
<keyword evidence="6 14" id="KW-0812">Transmembrane</keyword>
<keyword evidence="11 14" id="KW-0275">Fatty acid biosynthesis</keyword>
<feature type="transmembrane region" description="Helical" evidence="14">
    <location>
        <begin position="36"/>
        <end position="56"/>
    </location>
</feature>
<protein>
    <recommendedName>
        <fullName evidence="4 14">Very-long-chain (3R)-3-hydroxyacyl-CoA dehydratase</fullName>
        <ecNumber evidence="4 14">4.2.1.134</ecNumber>
    </recommendedName>
</protein>
<evidence type="ECO:0000256" key="12">
    <source>
        <dbReference type="ARBA" id="ARBA00023239"/>
    </source>
</evidence>
<dbReference type="GO" id="GO:0030148">
    <property type="term" value="P:sphingolipid biosynthetic process"/>
    <property type="evidence" value="ECO:0007669"/>
    <property type="project" value="TreeGrafter"/>
</dbReference>
<keyword evidence="12 14" id="KW-0456">Lyase</keyword>
<sequence length="190" mass="22369">MILSKYQLFFNLFGVGVILYGSVNAILYHYLREIKYLKTVAYTQTFFLIEIFNIMIGATRSTYPATIIQVTSRLLVSWAVAYSHKHHNIWLTLLFIIWNISDLIRYLFYISRGKILKVLRYNAFLALYPIGIFLELVQINIAYSAHKGFIGYGFVIIMILYLPLFPFLYTHMINQRKRSAKISEMNKKKK</sequence>
<keyword evidence="9 14" id="KW-0443">Lipid metabolism</keyword>
<feature type="transmembrane region" description="Helical" evidence="14">
    <location>
        <begin position="89"/>
        <end position="109"/>
    </location>
</feature>
<evidence type="ECO:0000256" key="11">
    <source>
        <dbReference type="ARBA" id="ARBA00023160"/>
    </source>
</evidence>
<dbReference type="PANTHER" id="PTHR11035">
    <property type="entry name" value="VERY-LONG-CHAIN (3R)-3-HYDROXYACYL-COA DEHYDRATASE"/>
    <property type="match status" value="1"/>
</dbReference>
<comment type="caution">
    <text evidence="15">The sequence shown here is derived from an EMBL/GenBank/DDBJ whole genome shotgun (WGS) entry which is preliminary data.</text>
</comment>
<dbReference type="EMBL" id="RCSS01000711">
    <property type="protein sequence ID" value="RVD90954.1"/>
    <property type="molecule type" value="Genomic_DNA"/>
</dbReference>
<evidence type="ECO:0000256" key="10">
    <source>
        <dbReference type="ARBA" id="ARBA00023136"/>
    </source>
</evidence>
<evidence type="ECO:0000256" key="9">
    <source>
        <dbReference type="ARBA" id="ARBA00023098"/>
    </source>
</evidence>
<evidence type="ECO:0000256" key="3">
    <source>
        <dbReference type="ARBA" id="ARBA00007811"/>
    </source>
</evidence>
<dbReference type="GO" id="GO:0042761">
    <property type="term" value="P:very long-chain fatty acid biosynthetic process"/>
    <property type="evidence" value="ECO:0007669"/>
    <property type="project" value="TreeGrafter"/>
</dbReference>
<dbReference type="EC" id="4.2.1.134" evidence="4 14"/>
<evidence type="ECO:0000256" key="5">
    <source>
        <dbReference type="ARBA" id="ARBA00022516"/>
    </source>
</evidence>
<feature type="transmembrane region" description="Helical" evidence="14">
    <location>
        <begin position="149"/>
        <end position="169"/>
    </location>
</feature>
<dbReference type="GO" id="GO:0102158">
    <property type="term" value="F:very-long-chain (3R)-3-hydroxyacyl-CoA dehydratase activity"/>
    <property type="evidence" value="ECO:0007669"/>
    <property type="project" value="UniProtKB-EC"/>
</dbReference>
<dbReference type="PANTHER" id="PTHR11035:SF3">
    <property type="entry name" value="VERY-LONG-CHAIN (3R)-3-HYDROXYACYL-COA DEHYDRATASE"/>
    <property type="match status" value="1"/>
</dbReference>
<feature type="transmembrane region" description="Helical" evidence="14">
    <location>
        <begin position="12"/>
        <end position="30"/>
    </location>
</feature>
<keyword evidence="10 14" id="KW-0472">Membrane</keyword>
<evidence type="ECO:0000256" key="1">
    <source>
        <dbReference type="ARBA" id="ARBA00004141"/>
    </source>
</evidence>
<name>A0A437AII9_9MICR</name>